<sequence>MINVVPATHRDKQFAHALAVLQHFLVQLSAITDQMTHGFVINGRHTHDVHPVTFTMQPGAQMVTSLMASSLSVFARRLWRSTGMLAASII</sequence>
<proteinExistence type="predicted"/>
<dbReference type="EMBL" id="CP017562">
    <property type="protein sequence ID" value="APA87180.1"/>
    <property type="molecule type" value="Genomic_DNA"/>
</dbReference>
<dbReference type="STRING" id="754502.BJG93_16675"/>
<evidence type="ECO:0000313" key="1">
    <source>
        <dbReference type="EMBL" id="APA87180.1"/>
    </source>
</evidence>
<dbReference type="AlphaFoldDB" id="A0A1I9YLJ7"/>
<name>A0A1I9YLJ7_9BURK</name>
<accession>A0A1I9YLJ7</accession>
<protein>
    <submittedName>
        <fullName evidence="1">Uncharacterized protein</fullName>
    </submittedName>
</protein>
<organism evidence="1">
    <name type="scientific">Paraburkholderia sprentiae WSM5005</name>
    <dbReference type="NCBI Taxonomy" id="754502"/>
    <lineage>
        <taxon>Bacteria</taxon>
        <taxon>Pseudomonadati</taxon>
        <taxon>Pseudomonadota</taxon>
        <taxon>Betaproteobacteria</taxon>
        <taxon>Burkholderiales</taxon>
        <taxon>Burkholderiaceae</taxon>
        <taxon>Paraburkholderia</taxon>
    </lineage>
</organism>
<gene>
    <name evidence="1" type="ORF">BJG93_16675</name>
</gene>
<reference evidence="1" key="1">
    <citation type="submission" date="2016-09" db="EMBL/GenBank/DDBJ databases">
        <title>The Complete Genome of Burkholderia sprentiae wsm5005.</title>
        <authorList>
            <person name="De Meyer S."/>
            <person name="Wang P."/>
            <person name="Terpolilli J."/>
        </authorList>
    </citation>
    <scope>NUCLEOTIDE SEQUENCE [LARGE SCALE GENOMIC DNA]</scope>
    <source>
        <strain evidence="1">WSM5005</strain>
    </source>
</reference>